<feature type="binding site" evidence="10">
    <location>
        <position position="288"/>
    </location>
    <ligand>
        <name>thiamine diphosphate</name>
        <dbReference type="ChEBI" id="CHEBI:58937"/>
    </ligand>
</feature>
<keyword evidence="8 10" id="KW-0786">Thiamine pyrophosphate</keyword>
<sequence>MNGLSILQRINGPGDLKMLSTAELNTLAEEIRERLIEVVSQNGGHLASNLGVVELTIALHRIFTTPKDAIVWDVGHQSYTHKMLTGRRDRIDTIRTEGGLSGFPKPYESEHDAFVAGHASTSISAAMGLAEAKRQRGDDSYVIAVIGDGAFTGGMAYEGLNNAGKARGNLIIILNDNDMSISKSVGSVANYLSEIRTKPAYFRFKDSVSHLLERTPVVGRQIKDALVSSKSKLKTAIYHNTFFEDLGFDYLGPIDGHDIDMLCGALMRAKRISRPVLIHIATQKGKGYQKAEENPGAYHGVSSFDIEKGNPDISNEDSFSTAFGRALVGQAIKDPSICGITAAMKYGTGLQFFKHKYPNRFYDVGIAEEHAVTFASGLATGGLRPVFAVYSTFLQRCYDQIIHDVALQHAHLVLAIDRAGLVGQDGETHQGIYDVSMLQSVPTMALYSPATYRELRHCLNVCLYGEEGPCALRYPRGKEDERLAFLDDLPCEDYHLFPGKKKGGKVVLTYGRLFAEVYPAAQKAGAAVLKLTKLFPLGEDICELLCSYKAVYFVEEGIRSGGVSERLASRLAESGYRGRIHIRAIEDGIIPQASVESTLAHLGMDEAGIARFLEQE</sequence>
<dbReference type="InterPro" id="IPR020826">
    <property type="entry name" value="Transketolase_BS"/>
</dbReference>
<evidence type="ECO:0000313" key="12">
    <source>
        <dbReference type="EMBL" id="MCQ4948930.1"/>
    </source>
</evidence>
<dbReference type="NCBIfam" id="TIGR00204">
    <property type="entry name" value="dxs"/>
    <property type="match status" value="1"/>
</dbReference>
<keyword evidence="4 10" id="KW-0808">Transferase</keyword>
<dbReference type="Pfam" id="PF02779">
    <property type="entry name" value="Transket_pyr"/>
    <property type="match status" value="1"/>
</dbReference>
<dbReference type="Gene3D" id="3.40.50.920">
    <property type="match status" value="1"/>
</dbReference>
<dbReference type="Pfam" id="PF02780">
    <property type="entry name" value="Transketolase_C"/>
    <property type="match status" value="1"/>
</dbReference>
<comment type="subunit">
    <text evidence="3 10">Homodimer.</text>
</comment>
<dbReference type="InterPro" id="IPR029061">
    <property type="entry name" value="THDP-binding"/>
</dbReference>
<evidence type="ECO:0000256" key="9">
    <source>
        <dbReference type="ARBA" id="ARBA00023229"/>
    </source>
</evidence>
<comment type="cofactor">
    <cofactor evidence="10">
        <name>thiamine diphosphate</name>
        <dbReference type="ChEBI" id="CHEBI:58937"/>
    </cofactor>
    <text evidence="10">Binds 1 thiamine pyrophosphate per subunit.</text>
</comment>
<comment type="similarity">
    <text evidence="2 10">Belongs to the transketolase family. DXPS subfamily.</text>
</comment>
<dbReference type="PROSITE" id="PS00801">
    <property type="entry name" value="TRANSKETOLASE_1"/>
    <property type="match status" value="1"/>
</dbReference>
<dbReference type="GO" id="GO:0009228">
    <property type="term" value="P:thiamine biosynthetic process"/>
    <property type="evidence" value="ECO:0007669"/>
    <property type="project" value="UniProtKB-UniRule"/>
</dbReference>
<organism evidence="12 13">
    <name type="scientific">Bittarella massiliensis</name>
    <name type="common">ex Durand et al. 2017</name>
    <dbReference type="NCBI Taxonomy" id="1720313"/>
    <lineage>
        <taxon>Bacteria</taxon>
        <taxon>Bacillati</taxon>
        <taxon>Bacillota</taxon>
        <taxon>Clostridia</taxon>
        <taxon>Eubacteriales</taxon>
        <taxon>Oscillospiraceae</taxon>
        <taxon>Bittarella (ex Durand et al. 2017)</taxon>
    </lineage>
</organism>
<feature type="binding site" evidence="10">
    <location>
        <position position="177"/>
    </location>
    <ligand>
        <name>thiamine diphosphate</name>
        <dbReference type="ChEBI" id="CHEBI:58937"/>
    </ligand>
</feature>
<feature type="binding site" evidence="10">
    <location>
        <position position="368"/>
    </location>
    <ligand>
        <name>thiamine diphosphate</name>
        <dbReference type="ChEBI" id="CHEBI:58937"/>
    </ligand>
</feature>
<dbReference type="CDD" id="cd07033">
    <property type="entry name" value="TPP_PYR_DXS_TK_like"/>
    <property type="match status" value="1"/>
</dbReference>
<dbReference type="SMART" id="SM00861">
    <property type="entry name" value="Transket_pyr"/>
    <property type="match status" value="1"/>
</dbReference>
<comment type="caution">
    <text evidence="12">The sequence shown here is derived from an EMBL/GenBank/DDBJ whole genome shotgun (WGS) entry which is preliminary data.</text>
</comment>
<dbReference type="PANTHER" id="PTHR43322:SF5">
    <property type="entry name" value="1-DEOXY-D-XYLULOSE-5-PHOSPHATE SYNTHASE, CHLOROPLASTIC"/>
    <property type="match status" value="1"/>
</dbReference>
<dbReference type="InterPro" id="IPR005475">
    <property type="entry name" value="Transketolase-like_Pyr-bd"/>
</dbReference>
<feature type="binding site" evidence="10">
    <location>
        <position position="76"/>
    </location>
    <ligand>
        <name>thiamine diphosphate</name>
        <dbReference type="ChEBI" id="CHEBI:58937"/>
    </ligand>
</feature>
<comment type="cofactor">
    <cofactor evidence="10">
        <name>Mg(2+)</name>
        <dbReference type="ChEBI" id="CHEBI:18420"/>
    </cofactor>
    <text evidence="10">Binds 1 Mg(2+) ion per subunit.</text>
</comment>
<dbReference type="GO" id="GO:0016114">
    <property type="term" value="P:terpenoid biosynthetic process"/>
    <property type="evidence" value="ECO:0007669"/>
    <property type="project" value="UniProtKB-UniRule"/>
</dbReference>
<evidence type="ECO:0000313" key="13">
    <source>
        <dbReference type="Proteomes" id="UP001205063"/>
    </source>
</evidence>
<gene>
    <name evidence="10 12" type="primary">dxs</name>
    <name evidence="12" type="ORF">NE646_04495</name>
</gene>
<feature type="binding site" evidence="10">
    <location>
        <position position="148"/>
    </location>
    <ligand>
        <name>Mg(2+)</name>
        <dbReference type="ChEBI" id="CHEBI:18420"/>
    </ligand>
</feature>
<dbReference type="SUPFAM" id="SSF52922">
    <property type="entry name" value="TK C-terminal domain-like"/>
    <property type="match status" value="1"/>
</dbReference>
<keyword evidence="5 10" id="KW-0479">Metal-binding</keyword>
<dbReference type="GO" id="GO:0005829">
    <property type="term" value="C:cytosol"/>
    <property type="evidence" value="ECO:0007669"/>
    <property type="project" value="TreeGrafter"/>
</dbReference>
<feature type="binding site" evidence="10">
    <location>
        <begin position="117"/>
        <end position="119"/>
    </location>
    <ligand>
        <name>thiamine diphosphate</name>
        <dbReference type="ChEBI" id="CHEBI:58937"/>
    </ligand>
</feature>
<evidence type="ECO:0000256" key="1">
    <source>
        <dbReference type="ARBA" id="ARBA00004980"/>
    </source>
</evidence>
<feature type="binding site" evidence="10">
    <location>
        <position position="177"/>
    </location>
    <ligand>
        <name>Mg(2+)</name>
        <dbReference type="ChEBI" id="CHEBI:18420"/>
    </ligand>
</feature>
<dbReference type="EC" id="2.2.1.7" evidence="10"/>
<dbReference type="InterPro" id="IPR033248">
    <property type="entry name" value="Transketolase_C"/>
</dbReference>
<feature type="binding site" evidence="10">
    <location>
        <begin position="149"/>
        <end position="150"/>
    </location>
    <ligand>
        <name>thiamine diphosphate</name>
        <dbReference type="ChEBI" id="CHEBI:58937"/>
    </ligand>
</feature>
<dbReference type="RefSeq" id="WP_256135668.1">
    <property type="nucleotide sequence ID" value="NZ_JANGAB010000002.1"/>
</dbReference>
<evidence type="ECO:0000256" key="10">
    <source>
        <dbReference type="HAMAP-Rule" id="MF_00315"/>
    </source>
</evidence>
<dbReference type="CDD" id="cd02007">
    <property type="entry name" value="TPP_DXS"/>
    <property type="match status" value="1"/>
</dbReference>
<keyword evidence="6 10" id="KW-0460">Magnesium</keyword>
<keyword evidence="7 10" id="KW-0784">Thiamine biosynthesis</keyword>
<dbReference type="Pfam" id="PF13292">
    <property type="entry name" value="DXP_synthase_N"/>
    <property type="match status" value="1"/>
</dbReference>
<protein>
    <recommendedName>
        <fullName evidence="10">1-deoxy-D-xylulose-5-phosphate synthase</fullName>
        <ecNumber evidence="10">2.2.1.7</ecNumber>
    </recommendedName>
    <alternativeName>
        <fullName evidence="10">1-deoxyxylulose-5-phosphate synthase</fullName>
        <shortName evidence="10">DXP synthase</shortName>
        <shortName evidence="10">DXPS</shortName>
    </alternativeName>
</protein>
<evidence type="ECO:0000259" key="11">
    <source>
        <dbReference type="SMART" id="SM00861"/>
    </source>
</evidence>
<evidence type="ECO:0000256" key="4">
    <source>
        <dbReference type="ARBA" id="ARBA00022679"/>
    </source>
</evidence>
<dbReference type="InterPro" id="IPR005477">
    <property type="entry name" value="Dxylulose-5-P_synthase"/>
</dbReference>
<reference evidence="12" key="1">
    <citation type="submission" date="2022-06" db="EMBL/GenBank/DDBJ databases">
        <title>Isolation of gut microbiota from human fecal samples.</title>
        <authorList>
            <person name="Pamer E.G."/>
            <person name="Barat B."/>
            <person name="Waligurski E."/>
            <person name="Medina S."/>
            <person name="Paddock L."/>
            <person name="Mostad J."/>
        </authorList>
    </citation>
    <scope>NUCLEOTIDE SEQUENCE</scope>
    <source>
        <strain evidence="12">DFI.7.96</strain>
    </source>
</reference>
<evidence type="ECO:0000256" key="3">
    <source>
        <dbReference type="ARBA" id="ARBA00011738"/>
    </source>
</evidence>
<comment type="catalytic activity">
    <reaction evidence="10">
        <text>D-glyceraldehyde 3-phosphate + pyruvate + H(+) = 1-deoxy-D-xylulose 5-phosphate + CO2</text>
        <dbReference type="Rhea" id="RHEA:12605"/>
        <dbReference type="ChEBI" id="CHEBI:15361"/>
        <dbReference type="ChEBI" id="CHEBI:15378"/>
        <dbReference type="ChEBI" id="CHEBI:16526"/>
        <dbReference type="ChEBI" id="CHEBI:57792"/>
        <dbReference type="ChEBI" id="CHEBI:59776"/>
        <dbReference type="EC" id="2.2.1.7"/>
    </reaction>
</comment>
<evidence type="ECO:0000256" key="7">
    <source>
        <dbReference type="ARBA" id="ARBA00022977"/>
    </source>
</evidence>
<dbReference type="EMBL" id="JANGAB010000002">
    <property type="protein sequence ID" value="MCQ4948930.1"/>
    <property type="molecule type" value="Genomic_DNA"/>
</dbReference>
<comment type="pathway">
    <text evidence="1 10">Metabolic intermediate biosynthesis; 1-deoxy-D-xylulose 5-phosphate biosynthesis; 1-deoxy-D-xylulose 5-phosphate from D-glyceraldehyde 3-phosphate and pyruvate: step 1/1.</text>
</comment>
<evidence type="ECO:0000256" key="2">
    <source>
        <dbReference type="ARBA" id="ARBA00011081"/>
    </source>
</evidence>
<dbReference type="AlphaFoldDB" id="A0AAW5KAB3"/>
<dbReference type="HAMAP" id="MF_00315">
    <property type="entry name" value="DXP_synth"/>
    <property type="match status" value="1"/>
</dbReference>
<name>A0AAW5KAB3_9FIRM</name>
<evidence type="ECO:0000256" key="6">
    <source>
        <dbReference type="ARBA" id="ARBA00022842"/>
    </source>
</evidence>
<dbReference type="PANTHER" id="PTHR43322">
    <property type="entry name" value="1-D-DEOXYXYLULOSE 5-PHOSPHATE SYNTHASE-RELATED"/>
    <property type="match status" value="1"/>
</dbReference>
<comment type="function">
    <text evidence="10">Catalyzes the acyloin condensation reaction between C atoms 2 and 3 of pyruvate and glyceraldehyde 3-phosphate to yield 1-deoxy-D-xylulose-5-phosphate (DXP).</text>
</comment>
<dbReference type="InterPro" id="IPR009014">
    <property type="entry name" value="Transketo_C/PFOR_II"/>
</dbReference>
<dbReference type="PROSITE" id="PS00802">
    <property type="entry name" value="TRANSKETOLASE_2"/>
    <property type="match status" value="1"/>
</dbReference>
<dbReference type="GO" id="GO:0030976">
    <property type="term" value="F:thiamine pyrophosphate binding"/>
    <property type="evidence" value="ECO:0007669"/>
    <property type="project" value="UniProtKB-UniRule"/>
</dbReference>
<dbReference type="InterPro" id="IPR049557">
    <property type="entry name" value="Transketolase_CS"/>
</dbReference>
<evidence type="ECO:0000256" key="8">
    <source>
        <dbReference type="ARBA" id="ARBA00023052"/>
    </source>
</evidence>
<dbReference type="NCBIfam" id="NF003933">
    <property type="entry name" value="PRK05444.2-2"/>
    <property type="match status" value="1"/>
</dbReference>
<proteinExistence type="inferred from homology"/>
<evidence type="ECO:0000256" key="5">
    <source>
        <dbReference type="ARBA" id="ARBA00022723"/>
    </source>
</evidence>
<keyword evidence="9 10" id="KW-0414">Isoprene biosynthesis</keyword>
<dbReference type="GO" id="GO:0000287">
    <property type="term" value="F:magnesium ion binding"/>
    <property type="evidence" value="ECO:0007669"/>
    <property type="project" value="UniProtKB-UniRule"/>
</dbReference>
<dbReference type="GO" id="GO:0008661">
    <property type="term" value="F:1-deoxy-D-xylulose-5-phosphate synthase activity"/>
    <property type="evidence" value="ECO:0007669"/>
    <property type="project" value="UniProtKB-UniRule"/>
</dbReference>
<feature type="domain" description="Transketolase-like pyrimidine-binding" evidence="11">
    <location>
        <begin position="317"/>
        <end position="481"/>
    </location>
</feature>
<dbReference type="Proteomes" id="UP001205063">
    <property type="component" value="Unassembled WGS sequence"/>
</dbReference>
<dbReference type="SUPFAM" id="SSF52518">
    <property type="entry name" value="Thiamin diphosphate-binding fold (THDP-binding)"/>
    <property type="match status" value="1"/>
</dbReference>
<dbReference type="Gene3D" id="3.40.50.970">
    <property type="match status" value="2"/>
</dbReference>
<dbReference type="GO" id="GO:0019288">
    <property type="term" value="P:isopentenyl diphosphate biosynthetic process, methylerythritol 4-phosphate pathway"/>
    <property type="evidence" value="ECO:0007669"/>
    <property type="project" value="TreeGrafter"/>
</dbReference>
<accession>A0AAW5KAB3</accession>